<dbReference type="SMART" id="SM00320">
    <property type="entry name" value="WD40"/>
    <property type="match status" value="7"/>
</dbReference>
<dbReference type="PANTHER" id="PTHR19842:SF0">
    <property type="entry name" value="TARGET OF RAPAMYCIN COMPLEX SUBUNIT LST8"/>
    <property type="match status" value="1"/>
</dbReference>
<protein>
    <recommendedName>
        <fullName evidence="3">Target of rapamycin complex subunit lst8</fullName>
        <shortName evidence="3">TORC subunit lst8</shortName>
    </recommendedName>
</protein>
<dbReference type="Gene3D" id="2.130.10.10">
    <property type="entry name" value="YVTN repeat-like/Quinoprotein amine dehydrogenase"/>
    <property type="match status" value="3"/>
</dbReference>
<dbReference type="GO" id="GO:0032956">
    <property type="term" value="P:regulation of actin cytoskeleton organization"/>
    <property type="evidence" value="ECO:0007669"/>
    <property type="project" value="TreeGrafter"/>
</dbReference>
<dbReference type="AlphaFoldDB" id="A0A1I7ZCY6"/>
<accession>A0A1I7ZCY6</accession>
<comment type="function">
    <text evidence="3">Subunit of TORC1 and TORC2, which regulate cell growth and survival in response to nutrient and hormonal signals.</text>
</comment>
<dbReference type="SUPFAM" id="SSF50978">
    <property type="entry name" value="WD40 repeat-like"/>
    <property type="match status" value="1"/>
</dbReference>
<keyword evidence="3" id="KW-0677">Repeat</keyword>
<dbReference type="Pfam" id="PF00400">
    <property type="entry name" value="WD40"/>
    <property type="match status" value="2"/>
</dbReference>
<sequence length="411" mass="46266">MGSAKSQSSTIRDISLGRGKDLELAYSVWSSAVARSSADCAKPSFVLRRSFASVLTLANVVMNPIIASAAYDSTIIFYNNEGGYIDMIRENEKKNRKPVNSMTLANDGTSLIAAYNGQLKLFDITRPRGSIDLMKRNIVENFNCMDYSNVSRRLVTGSDDSKVRLWDTYIRTPSYTMEITLPMDVLSVRLHPNQHTIFACDVYGYMCHIDIRNKQKTQIICNDVGFQEKMYIVAVSPDGNYLATGSSHGRIFVWSMNDFGAPVKTIKSPNGTSSHHEFNPFAADHMDIAKTTKPSVTEGWSTAYVVHQKEKFVTNIRFKDNETFVVTYCTGDIEVWSVHKNDDDKPIQELKDPRKKVLWAWDCTFTTMDNEDCALVCTGTDLRLWNMQTGDVKRTFGGQSMAVTAFAFYES</sequence>
<feature type="repeat" description="WD" evidence="2">
    <location>
        <begin position="145"/>
        <end position="167"/>
    </location>
</feature>
<evidence type="ECO:0000256" key="2">
    <source>
        <dbReference type="PROSITE-ProRule" id="PRU00221"/>
    </source>
</evidence>
<dbReference type="WBParaSite" id="L893_g2492.t1">
    <property type="protein sequence ID" value="L893_g2492.t1"/>
    <property type="gene ID" value="L893_g2492"/>
</dbReference>
<dbReference type="InterPro" id="IPR015943">
    <property type="entry name" value="WD40/YVTN_repeat-like_dom_sf"/>
</dbReference>
<comment type="subunit">
    <text evidence="3">Part of TORC1 complex. Part of the TORC2 complex.</text>
</comment>
<evidence type="ECO:0000256" key="3">
    <source>
        <dbReference type="RuleBase" id="RU369068"/>
    </source>
</evidence>
<organism evidence="4 5">
    <name type="scientific">Steinernema glaseri</name>
    <dbReference type="NCBI Taxonomy" id="37863"/>
    <lineage>
        <taxon>Eukaryota</taxon>
        <taxon>Metazoa</taxon>
        <taxon>Ecdysozoa</taxon>
        <taxon>Nematoda</taxon>
        <taxon>Chromadorea</taxon>
        <taxon>Rhabditida</taxon>
        <taxon>Tylenchina</taxon>
        <taxon>Panagrolaimomorpha</taxon>
        <taxon>Strongyloidoidea</taxon>
        <taxon>Steinernematidae</taxon>
        <taxon>Steinernema</taxon>
    </lineage>
</organism>
<keyword evidence="2 3" id="KW-0853">WD repeat</keyword>
<feature type="repeat" description="WD" evidence="2">
    <location>
        <begin position="233"/>
        <end position="257"/>
    </location>
</feature>
<proteinExistence type="inferred from homology"/>
<dbReference type="InterPro" id="IPR001680">
    <property type="entry name" value="WD40_rpt"/>
</dbReference>
<dbReference type="Proteomes" id="UP000095287">
    <property type="component" value="Unplaced"/>
</dbReference>
<dbReference type="GO" id="GO:0031932">
    <property type="term" value="C:TORC2 complex"/>
    <property type="evidence" value="ECO:0007669"/>
    <property type="project" value="UniProtKB-UniRule"/>
</dbReference>
<dbReference type="GO" id="GO:0031931">
    <property type="term" value="C:TORC1 complex"/>
    <property type="evidence" value="ECO:0007669"/>
    <property type="project" value="UniProtKB-UniRule"/>
</dbReference>
<keyword evidence="4" id="KW-1185">Reference proteome</keyword>
<dbReference type="GO" id="GO:0005737">
    <property type="term" value="C:cytoplasm"/>
    <property type="evidence" value="ECO:0007669"/>
    <property type="project" value="UniProtKB-SubCell"/>
</dbReference>
<reference evidence="5" key="1">
    <citation type="submission" date="2016-11" db="UniProtKB">
        <authorList>
            <consortium name="WormBaseParasite"/>
        </authorList>
    </citation>
    <scope>IDENTIFICATION</scope>
</reference>
<dbReference type="InterPro" id="IPR036322">
    <property type="entry name" value="WD40_repeat_dom_sf"/>
</dbReference>
<dbReference type="PROSITE" id="PS50082">
    <property type="entry name" value="WD_REPEATS_2"/>
    <property type="match status" value="2"/>
</dbReference>
<name>A0A1I7ZCY6_9BILA</name>
<evidence type="ECO:0000256" key="1">
    <source>
        <dbReference type="ARBA" id="ARBA00009890"/>
    </source>
</evidence>
<dbReference type="InterPro" id="IPR037588">
    <property type="entry name" value="MLST8"/>
</dbReference>
<comment type="similarity">
    <text evidence="1 3">Belongs to the WD repeat LST8 family.</text>
</comment>
<dbReference type="PANTHER" id="PTHR19842">
    <property type="entry name" value="G BETA-LIKE PROTEIN GBL"/>
    <property type="match status" value="1"/>
</dbReference>
<comment type="subcellular location">
    <subcellularLocation>
        <location evidence="3">Cytoplasm</location>
    </subcellularLocation>
</comment>
<dbReference type="GO" id="GO:0031929">
    <property type="term" value="P:TOR signaling"/>
    <property type="evidence" value="ECO:0007669"/>
    <property type="project" value="UniProtKB-UniRule"/>
</dbReference>
<evidence type="ECO:0000313" key="5">
    <source>
        <dbReference type="WBParaSite" id="L893_g2492.t1"/>
    </source>
</evidence>
<keyword evidence="3" id="KW-0963">Cytoplasm</keyword>
<evidence type="ECO:0000313" key="4">
    <source>
        <dbReference type="Proteomes" id="UP000095287"/>
    </source>
</evidence>